<feature type="domain" description="PepSY" evidence="3">
    <location>
        <begin position="6"/>
        <end position="84"/>
    </location>
</feature>
<dbReference type="InterPro" id="IPR025711">
    <property type="entry name" value="PepSY"/>
</dbReference>
<accession>A0A2S6G7B3</accession>
<comment type="caution">
    <text evidence="5">The sequence shown here is derived from an EMBL/GenBank/DDBJ whole genome shotgun (WGS) entry which is preliminary data.</text>
</comment>
<dbReference type="OrthoDB" id="5625293at2"/>
<dbReference type="Proteomes" id="UP000239648">
    <property type="component" value="Unassembled WGS sequence"/>
</dbReference>
<feature type="signal peptide" evidence="2">
    <location>
        <begin position="1"/>
        <end position="21"/>
    </location>
</feature>
<evidence type="ECO:0000313" key="5">
    <source>
        <dbReference type="EMBL" id="PPK54954.1"/>
    </source>
</evidence>
<evidence type="ECO:0000256" key="2">
    <source>
        <dbReference type="SAM" id="SignalP"/>
    </source>
</evidence>
<organism evidence="5 6">
    <name type="scientific">Marinobacter persicus</name>
    <dbReference type="NCBI Taxonomy" id="930118"/>
    <lineage>
        <taxon>Bacteria</taxon>
        <taxon>Pseudomonadati</taxon>
        <taxon>Pseudomonadota</taxon>
        <taxon>Gammaproteobacteria</taxon>
        <taxon>Pseudomonadales</taxon>
        <taxon>Marinobacteraceae</taxon>
        <taxon>Marinobacter</taxon>
    </lineage>
</organism>
<reference evidence="5 6" key="2">
    <citation type="submission" date="2018-02" db="EMBL/GenBank/DDBJ databases">
        <title>Subsurface microbial communities from deep shales in Ohio and West Virginia, USA.</title>
        <authorList>
            <person name="Wrighton K."/>
        </authorList>
    </citation>
    <scope>NUCLEOTIDE SEQUENCE [LARGE SCALE GENOMIC DNA]</scope>
    <source>
        <strain evidence="5 6">UTICA-S1B9</strain>
    </source>
</reference>
<evidence type="ECO:0000313" key="4">
    <source>
        <dbReference type="EMBL" id="PPK51918.1"/>
    </source>
</evidence>
<evidence type="ECO:0000256" key="1">
    <source>
        <dbReference type="SAM" id="MobiDB-lite"/>
    </source>
</evidence>
<proteinExistence type="predicted"/>
<evidence type="ECO:0000313" key="7">
    <source>
        <dbReference type="Proteomes" id="UP000239648"/>
    </source>
</evidence>
<name>A0A2S6G7B3_9GAMM</name>
<feature type="compositionally biased region" description="Acidic residues" evidence="1">
    <location>
        <begin position="86"/>
        <end position="99"/>
    </location>
</feature>
<protein>
    <recommendedName>
        <fullName evidence="3">PepSY domain-containing protein</fullName>
    </recommendedName>
</protein>
<dbReference type="EMBL" id="PTIU01000008">
    <property type="protein sequence ID" value="PPK54954.1"/>
    <property type="molecule type" value="Genomic_DNA"/>
</dbReference>
<feature type="region of interest" description="Disordered" evidence="1">
    <location>
        <begin position="63"/>
        <end position="130"/>
    </location>
</feature>
<evidence type="ECO:0000259" key="3">
    <source>
        <dbReference type="Pfam" id="PF13670"/>
    </source>
</evidence>
<keyword evidence="7" id="KW-1185">Reference proteome</keyword>
<keyword evidence="2" id="KW-0732">Signal</keyword>
<dbReference type="Pfam" id="PF13670">
    <property type="entry name" value="PepSY_2"/>
    <property type="match status" value="1"/>
</dbReference>
<dbReference type="RefSeq" id="WP_104415819.1">
    <property type="nucleotide sequence ID" value="NZ_PTIT01000008.1"/>
</dbReference>
<feature type="chain" id="PRO_5015701696" description="PepSY domain-containing protein" evidence="2">
    <location>
        <begin position="22"/>
        <end position="130"/>
    </location>
</feature>
<feature type="compositionally biased region" description="Polar residues" evidence="1">
    <location>
        <begin position="107"/>
        <end position="117"/>
    </location>
</feature>
<dbReference type="AlphaFoldDB" id="A0A2S6G7B3"/>
<dbReference type="EMBL" id="PTIT01000008">
    <property type="protein sequence ID" value="PPK51918.1"/>
    <property type="molecule type" value="Genomic_DNA"/>
</dbReference>
<gene>
    <name evidence="5" type="ORF">B0H24_100814</name>
    <name evidence="4" type="ORF">BY455_10814</name>
</gene>
<dbReference type="Proteomes" id="UP000239446">
    <property type="component" value="Unassembled WGS sequence"/>
</dbReference>
<sequence>MKNRSIALGLSMFLLTGAALADDDCDDPVSGWQPRENLRQQLEADGWEVYRIKVDDGCYEVEGRNPHGSRVEASFAPSNFELMELEREDEDDDDDERDDDERRNYQADGNRQQTMPSNGIVKGRPSVSVQ</sequence>
<evidence type="ECO:0000313" key="6">
    <source>
        <dbReference type="Proteomes" id="UP000239446"/>
    </source>
</evidence>
<reference evidence="4 7" key="1">
    <citation type="submission" date="2018-02" db="EMBL/GenBank/DDBJ databases">
        <title>Deep subsurface shale carbon reservoir microbial communities from Ohio and West Virginia, USA.</title>
        <authorList>
            <person name="Wrighton K."/>
        </authorList>
    </citation>
    <scope>NUCLEOTIDE SEQUENCE [LARGE SCALE GENOMIC DNA]</scope>
    <source>
        <strain evidence="4 7">UTICA-S1B6</strain>
    </source>
</reference>